<keyword evidence="2" id="KW-1185">Reference proteome</keyword>
<evidence type="ECO:0000313" key="1">
    <source>
        <dbReference type="EMBL" id="CAJ2639834.1"/>
    </source>
</evidence>
<proteinExistence type="predicted"/>
<dbReference type="Proteomes" id="UP001177021">
    <property type="component" value="Unassembled WGS sequence"/>
</dbReference>
<protein>
    <submittedName>
        <fullName evidence="1">Uncharacterized protein</fullName>
    </submittedName>
</protein>
<dbReference type="EMBL" id="CASHSV030000024">
    <property type="protein sequence ID" value="CAJ2639834.1"/>
    <property type="molecule type" value="Genomic_DNA"/>
</dbReference>
<organism evidence="1 2">
    <name type="scientific">Trifolium pratense</name>
    <name type="common">Red clover</name>
    <dbReference type="NCBI Taxonomy" id="57577"/>
    <lineage>
        <taxon>Eukaryota</taxon>
        <taxon>Viridiplantae</taxon>
        <taxon>Streptophyta</taxon>
        <taxon>Embryophyta</taxon>
        <taxon>Tracheophyta</taxon>
        <taxon>Spermatophyta</taxon>
        <taxon>Magnoliopsida</taxon>
        <taxon>eudicotyledons</taxon>
        <taxon>Gunneridae</taxon>
        <taxon>Pentapetalae</taxon>
        <taxon>rosids</taxon>
        <taxon>fabids</taxon>
        <taxon>Fabales</taxon>
        <taxon>Fabaceae</taxon>
        <taxon>Papilionoideae</taxon>
        <taxon>50 kb inversion clade</taxon>
        <taxon>NPAAA clade</taxon>
        <taxon>Hologalegina</taxon>
        <taxon>IRL clade</taxon>
        <taxon>Trifolieae</taxon>
        <taxon>Trifolium</taxon>
    </lineage>
</organism>
<accession>A0ACB0J7B7</accession>
<sequence>MFDSSKVFTEIVSIIKGGQKSIDLVEGKLSRPDYFSLSKNRASSLSTDERNIIYDIYQSYEKMKMDKGDFDIADIVADLHQRLRNEKYEGHYIHFVYIDEVQDLTMSQIALFTYVCRNVESGFVFCGDTAQTIERGIDFRFEDIKSLFYSKFIPESEASAYNQGKDKAKTCILNQNFRTHSGVLKLSQSTIDLLSSFFPDSIDALKPENSLIYGDAPVVLNCGSRKDAIVTIFGNTGHDGGKFVGFGAEQVILVRDDNARKEILNCIGKQALVLTILECKGLEFQDVLLYNFFGTSPLKNRWRVVYAYMDKQGLLEPNESKSFPSFSHSKHNTLCSELKQLYVAITRTRQRLWICEEKEEYCTPMFDFWKKKCLVQFKELDDTFAQTMKVASSPEEWKSRGEKSEAAGLRETAKHLQDSNPEKANAIFRKAAGIFESIGMTESAAQCFSDLGDYEQAGKLYIVKGKEPDLKRAGDCFYLAGSYEMAFKAYTREKFFSECLKVCAKSGTYEVGLSTLQEWKENEGGDRDWVNIEQKFRENCARSYFNKKDIKSMMKCIDDFHSKDFKRDFLKSLSLYDELLELEKKSCNYAEAIIIAKMMGDILCEVDLLEKMGNFYQAHELLIVYVLSNSLWSGGSNGWPLNPFTQKAELLERAMTSAKKFPSFRIELAQTEAGILSNKHVTNTELMDQLTCCRTNMGIRGEILCLWKLLDFHLRLNSKKFVWRDDIIASSNSMQSMIRNKEFSVRSLNDCWTCWKDIIFHMLQCLSNSEVKNNLHVIFALNYLGVQLNPHCHDLGYKYILLIPDANWVKKLGDEHVNKKGQLVYVDGKPLFSCAQRYWRSELSSVGMDVLHVLDALYKHSNGKAVSESWQIETLTAIFDVSMFLLELDIGYAHKNLRFLEKCRKNSVDNLTRLGKQQGIDF</sequence>
<name>A0ACB0J7B7_TRIPR</name>
<comment type="caution">
    <text evidence="1">The sequence shown here is derived from an EMBL/GenBank/DDBJ whole genome shotgun (WGS) entry which is preliminary data.</text>
</comment>
<gene>
    <name evidence="1" type="ORF">MILVUS5_LOCUS9791</name>
</gene>
<evidence type="ECO:0000313" key="2">
    <source>
        <dbReference type="Proteomes" id="UP001177021"/>
    </source>
</evidence>
<reference evidence="1" key="1">
    <citation type="submission" date="2023-10" db="EMBL/GenBank/DDBJ databases">
        <authorList>
            <person name="Rodriguez Cubillos JULIANA M."/>
            <person name="De Vega J."/>
        </authorList>
    </citation>
    <scope>NUCLEOTIDE SEQUENCE</scope>
</reference>